<name>A0A1W1D5X2_9ZZZZ</name>
<dbReference type="Pfam" id="PF19078">
    <property type="entry name" value="Big_12"/>
    <property type="match status" value="1"/>
</dbReference>
<accession>A0A1W1D5X2</accession>
<gene>
    <name evidence="2" type="ORF">MNB_SUP05-10-207</name>
</gene>
<evidence type="ECO:0000313" key="2">
    <source>
        <dbReference type="EMBL" id="SFV76029.1"/>
    </source>
</evidence>
<dbReference type="SMART" id="SM00869">
    <property type="entry name" value="Autotransporter"/>
    <property type="match status" value="1"/>
</dbReference>
<organism evidence="2">
    <name type="scientific">hydrothermal vent metagenome</name>
    <dbReference type="NCBI Taxonomy" id="652676"/>
    <lineage>
        <taxon>unclassified sequences</taxon>
        <taxon>metagenomes</taxon>
        <taxon>ecological metagenomes</taxon>
    </lineage>
</organism>
<dbReference type="Gene3D" id="2.40.128.130">
    <property type="entry name" value="Autotransporter beta-domain"/>
    <property type="match status" value="1"/>
</dbReference>
<proteinExistence type="predicted"/>
<dbReference type="AlphaFoldDB" id="A0A1W1D5X2"/>
<dbReference type="InterPro" id="IPR044048">
    <property type="entry name" value="Big_12"/>
</dbReference>
<dbReference type="PROSITE" id="PS51208">
    <property type="entry name" value="AUTOTRANSPORTER"/>
    <property type="match status" value="1"/>
</dbReference>
<dbReference type="Pfam" id="PF03797">
    <property type="entry name" value="Autotransporter"/>
    <property type="match status" value="1"/>
</dbReference>
<protein>
    <submittedName>
        <fullName evidence="2">Fibronectin type III domain protein</fullName>
    </submittedName>
</protein>
<reference evidence="2" key="1">
    <citation type="submission" date="2016-10" db="EMBL/GenBank/DDBJ databases">
        <authorList>
            <person name="de Groot N.N."/>
        </authorList>
    </citation>
    <scope>NUCLEOTIDE SEQUENCE</scope>
</reference>
<evidence type="ECO:0000259" key="1">
    <source>
        <dbReference type="PROSITE" id="PS51208"/>
    </source>
</evidence>
<dbReference type="EMBL" id="FPHQ01000016">
    <property type="protein sequence ID" value="SFV76029.1"/>
    <property type="molecule type" value="Genomic_DNA"/>
</dbReference>
<sequence>MIIAAAEVADSDTSSNPALTLTFTSSEATTDFAVGDITVTNATLSSFSITSSTVYKANLTPTKQGSVTINVVASTFTDAASNNNTAATEFNWTYLSSPLNKIDVTASIKAMTGVAIDAVAMNFNAVEHRVSWLHANVGSNKLSHQGIRLNFANPMVDKLMNTAYVKPDKFDPANEFLKLLHNNINNGEALDAVAMTDDTKQRLNNLAFNEFAKVREDTIGKVLNATGDIKVMGDWNVWTEGRITVGKTYKTDTSLEQDSQTQNLSLGFDKIIKDDNQPEHSGHIVGVVLGIGKSDADTINNSTVDADSYSFSAYGVIRQDDKALAQAMMGYGHIKVDKSRIDGSDTLTGSHAANQFFTSIKVQKETIGVGSFSLSPYGKLHASRTWYEGYSETGGNTALTYGEQTIDSTVLSVGLDVDYLIPIHKGNIRPFMQFEYGADVSGSSTVNMHYNNEITNYQLQLDNKADSNWKFVIGADMYTKDEWNSSISYERTEAVNTGYSNSLAVKVGMRF</sequence>
<dbReference type="SUPFAM" id="SSF103515">
    <property type="entry name" value="Autotransporter"/>
    <property type="match status" value="1"/>
</dbReference>
<feature type="domain" description="Autotransporter" evidence="1">
    <location>
        <begin position="230"/>
        <end position="511"/>
    </location>
</feature>
<dbReference type="InterPro" id="IPR036709">
    <property type="entry name" value="Autotransporte_beta_dom_sf"/>
</dbReference>
<dbReference type="InterPro" id="IPR005546">
    <property type="entry name" value="Autotransporte_beta"/>
</dbReference>